<name>A0AAW1V0S2_9CUCU</name>
<feature type="transmembrane region" description="Helical" evidence="1">
    <location>
        <begin position="210"/>
        <end position="229"/>
    </location>
</feature>
<keyword evidence="1" id="KW-0472">Membrane</keyword>
<evidence type="ECO:0000259" key="2">
    <source>
        <dbReference type="Pfam" id="PF01757"/>
    </source>
</evidence>
<feature type="transmembrane region" description="Helical" evidence="1">
    <location>
        <begin position="64"/>
        <end position="85"/>
    </location>
</feature>
<keyword evidence="4" id="KW-1185">Reference proteome</keyword>
<dbReference type="PANTHER" id="PTHR11161:SF0">
    <property type="entry name" value="O-ACYLTRANSFERASE LIKE PROTEIN"/>
    <property type="match status" value="1"/>
</dbReference>
<feature type="transmembrane region" description="Helical" evidence="1">
    <location>
        <begin position="179"/>
        <end position="203"/>
    </location>
</feature>
<protein>
    <recommendedName>
        <fullName evidence="2">Acyltransferase 3 domain-containing protein</fullName>
    </recommendedName>
</protein>
<keyword evidence="1" id="KW-0812">Transmembrane</keyword>
<evidence type="ECO:0000313" key="4">
    <source>
        <dbReference type="Proteomes" id="UP001431783"/>
    </source>
</evidence>
<dbReference type="InterPro" id="IPR052728">
    <property type="entry name" value="O2_lipid_transport_reg"/>
</dbReference>
<organism evidence="3 4">
    <name type="scientific">Henosepilachna vigintioctopunctata</name>
    <dbReference type="NCBI Taxonomy" id="420089"/>
    <lineage>
        <taxon>Eukaryota</taxon>
        <taxon>Metazoa</taxon>
        <taxon>Ecdysozoa</taxon>
        <taxon>Arthropoda</taxon>
        <taxon>Hexapoda</taxon>
        <taxon>Insecta</taxon>
        <taxon>Pterygota</taxon>
        <taxon>Neoptera</taxon>
        <taxon>Endopterygota</taxon>
        <taxon>Coleoptera</taxon>
        <taxon>Polyphaga</taxon>
        <taxon>Cucujiformia</taxon>
        <taxon>Coccinelloidea</taxon>
        <taxon>Coccinellidae</taxon>
        <taxon>Epilachninae</taxon>
        <taxon>Epilachnini</taxon>
        <taxon>Henosepilachna</taxon>
    </lineage>
</organism>
<feature type="transmembrane region" description="Helical" evidence="1">
    <location>
        <begin position="137"/>
        <end position="159"/>
    </location>
</feature>
<sequence>MVSGIGKCSRRSLQKILVDNYPLHSNYWNPSEICAVHTWYLAVDTQLYVLAPILLITIKKFPRVSILAVLLLAFLSMSLAFEVTWRNSLGATYLKQGIDEYEKLYTPTHIRIVTWLFGSITGYFIAENKTLPMRKIFVYFLWVLSLSSLVFLLLIEKFFNDYEYNVLYSSLFNTFSRPLWGVAICIIILLCVYNHGGIIGWLLSSAPFNVLIRINYSIYLIHSLVTSIILSKMRTTVYLSVFSILHDTLGDYCIVLVLATLWTLAFESPIIALEKLWFPKGQITKEDKNCHHNGSSETIIVK</sequence>
<dbReference type="InterPro" id="IPR002656">
    <property type="entry name" value="Acyl_transf_3_dom"/>
</dbReference>
<dbReference type="Pfam" id="PF01757">
    <property type="entry name" value="Acyl_transf_3"/>
    <property type="match status" value="1"/>
</dbReference>
<feature type="transmembrane region" description="Helical" evidence="1">
    <location>
        <begin position="105"/>
        <end position="125"/>
    </location>
</feature>
<evidence type="ECO:0000256" key="1">
    <source>
        <dbReference type="SAM" id="Phobius"/>
    </source>
</evidence>
<accession>A0AAW1V0S2</accession>
<evidence type="ECO:0000313" key="3">
    <source>
        <dbReference type="EMBL" id="KAK9886948.1"/>
    </source>
</evidence>
<reference evidence="3 4" key="1">
    <citation type="submission" date="2023-03" db="EMBL/GenBank/DDBJ databases">
        <title>Genome insight into feeding habits of ladybird beetles.</title>
        <authorList>
            <person name="Li H.-S."/>
            <person name="Huang Y.-H."/>
            <person name="Pang H."/>
        </authorList>
    </citation>
    <scope>NUCLEOTIDE SEQUENCE [LARGE SCALE GENOMIC DNA]</scope>
    <source>
        <strain evidence="3">SYSU_2023b</strain>
        <tissue evidence="3">Whole body</tissue>
    </source>
</reference>
<dbReference type="GO" id="GO:0016747">
    <property type="term" value="F:acyltransferase activity, transferring groups other than amino-acyl groups"/>
    <property type="evidence" value="ECO:0007669"/>
    <property type="project" value="InterPro"/>
</dbReference>
<dbReference type="PANTHER" id="PTHR11161">
    <property type="entry name" value="O-ACYLTRANSFERASE"/>
    <property type="match status" value="1"/>
</dbReference>
<comment type="caution">
    <text evidence="3">The sequence shown here is derived from an EMBL/GenBank/DDBJ whole genome shotgun (WGS) entry which is preliminary data.</text>
</comment>
<feature type="transmembrane region" description="Helical" evidence="1">
    <location>
        <begin position="38"/>
        <end position="57"/>
    </location>
</feature>
<proteinExistence type="predicted"/>
<feature type="domain" description="Acyltransferase 3" evidence="2">
    <location>
        <begin position="22"/>
        <end position="266"/>
    </location>
</feature>
<dbReference type="EMBL" id="JARQZJ010000103">
    <property type="protein sequence ID" value="KAK9886948.1"/>
    <property type="molecule type" value="Genomic_DNA"/>
</dbReference>
<dbReference type="Proteomes" id="UP001431783">
    <property type="component" value="Unassembled WGS sequence"/>
</dbReference>
<feature type="transmembrane region" description="Helical" evidence="1">
    <location>
        <begin position="249"/>
        <end position="273"/>
    </location>
</feature>
<dbReference type="AlphaFoldDB" id="A0AAW1V0S2"/>
<keyword evidence="1" id="KW-1133">Transmembrane helix</keyword>
<gene>
    <name evidence="3" type="ORF">WA026_019205</name>
</gene>